<accession>A0ABT0SRR0</accession>
<evidence type="ECO:0000313" key="2">
    <source>
        <dbReference type="EMBL" id="MCL7930446.1"/>
    </source>
</evidence>
<organism evidence="2 3">
    <name type="scientific">Halomonas llamarensis</name>
    <dbReference type="NCBI Taxonomy" id="2945104"/>
    <lineage>
        <taxon>Bacteria</taxon>
        <taxon>Pseudomonadati</taxon>
        <taxon>Pseudomonadota</taxon>
        <taxon>Gammaproteobacteria</taxon>
        <taxon>Oceanospirillales</taxon>
        <taxon>Halomonadaceae</taxon>
        <taxon>Halomonas</taxon>
    </lineage>
</organism>
<name>A0ABT0SRR0_9GAMM</name>
<evidence type="ECO:0000313" key="3">
    <source>
        <dbReference type="Proteomes" id="UP001165308"/>
    </source>
</evidence>
<gene>
    <name evidence="2" type="ORF">M8006_10740</name>
</gene>
<keyword evidence="3" id="KW-1185">Reference proteome</keyword>
<protein>
    <submittedName>
        <fullName evidence="2">Phage tail assembly protein</fullName>
    </submittedName>
</protein>
<evidence type="ECO:0000256" key="1">
    <source>
        <dbReference type="SAM" id="MobiDB-lite"/>
    </source>
</evidence>
<feature type="region of interest" description="Disordered" evidence="1">
    <location>
        <begin position="1"/>
        <end position="23"/>
    </location>
</feature>
<dbReference type="EMBL" id="JAMJPJ010000016">
    <property type="protein sequence ID" value="MCL7930446.1"/>
    <property type="molecule type" value="Genomic_DNA"/>
</dbReference>
<proteinExistence type="predicted"/>
<dbReference type="InterPro" id="IPR019289">
    <property type="entry name" value="Phage_tail_E/E"/>
</dbReference>
<dbReference type="Proteomes" id="UP001165308">
    <property type="component" value="Unassembled WGS sequence"/>
</dbReference>
<comment type="caution">
    <text evidence="2">The sequence shown here is derived from an EMBL/GenBank/DDBJ whole genome shotgun (WGS) entry which is preliminary data.</text>
</comment>
<dbReference type="Pfam" id="PF10109">
    <property type="entry name" value="Phage_TAC_7"/>
    <property type="match status" value="1"/>
</dbReference>
<sequence length="109" mass="11969">MTEQTDANVAALPRTPTETVELDSPIQRGKTTVSEIQVRKPKSGALRGVSLSDVIQMDVQALTRVLPRITEPSLTEPELRDMDPADLFQLGNVVSNFLLPKRLKAEAES</sequence>
<reference evidence="2" key="1">
    <citation type="submission" date="2022-05" db="EMBL/GenBank/DDBJ databases">
        <title>Halomonas geminus sp. nov. and Halomonas llamarensis sp. nov. isolated from high-altitude salars of the Atacama Desert.</title>
        <authorList>
            <person name="Hintersatz C."/>
            <person name="Rojas L.A."/>
            <person name="Wei T.-S."/>
            <person name="Kutschke S."/>
            <person name="Lehmann F."/>
            <person name="Jain R."/>
            <person name="Pollmann K."/>
        </authorList>
    </citation>
    <scope>NUCLEOTIDE SEQUENCE</scope>
    <source>
        <strain evidence="2">ATCHA</strain>
    </source>
</reference>
<dbReference type="RefSeq" id="WP_250082031.1">
    <property type="nucleotide sequence ID" value="NZ_JAMJPJ010000016.1"/>
</dbReference>